<dbReference type="GeneID" id="115927672"/>
<name>A0A7M7PCJ2_STRPU</name>
<proteinExistence type="predicted"/>
<dbReference type="InParanoid" id="A0A7M7PCJ2"/>
<dbReference type="InterPro" id="IPR028002">
    <property type="entry name" value="Myb_DNA-bind_5"/>
</dbReference>
<evidence type="ECO:0000313" key="3">
    <source>
        <dbReference type="Proteomes" id="UP000007110"/>
    </source>
</evidence>
<feature type="domain" description="Myb/SANT-like DNA-binding" evidence="1">
    <location>
        <begin position="18"/>
        <end position="92"/>
    </location>
</feature>
<sequence>MASTEKGGKGPKSGGKSRAGNFEDWETLMMINFIRDNWKKLFSRAGHSGTRVEVRKKKYWRRAAEALRAAGGPKREWSDLKKKWARLKHQTQNYLRMRGGTGGGPCNVNHIYEQVITVLAKEVVVGILPQSSEAGGGGGSPIVTVTVFPK</sequence>
<evidence type="ECO:0000259" key="1">
    <source>
        <dbReference type="Pfam" id="PF13873"/>
    </source>
</evidence>
<dbReference type="OMA" id="LMMINFI"/>
<dbReference type="EnsemblMetazoa" id="XM_030993827">
    <property type="protein sequence ID" value="XP_030849687"/>
    <property type="gene ID" value="LOC115927672"/>
</dbReference>
<dbReference type="KEGG" id="spu:115927672"/>
<reference evidence="2" key="2">
    <citation type="submission" date="2021-01" db="UniProtKB">
        <authorList>
            <consortium name="EnsemblMetazoa"/>
        </authorList>
    </citation>
    <scope>IDENTIFICATION</scope>
</reference>
<protein>
    <recommendedName>
        <fullName evidence="1">Myb/SANT-like DNA-binding domain-containing protein</fullName>
    </recommendedName>
</protein>
<dbReference type="RefSeq" id="XP_030849687.1">
    <property type="nucleotide sequence ID" value="XM_030993827.1"/>
</dbReference>
<dbReference type="AlphaFoldDB" id="A0A7M7PCJ2"/>
<organism evidence="2 3">
    <name type="scientific">Strongylocentrotus purpuratus</name>
    <name type="common">Purple sea urchin</name>
    <dbReference type="NCBI Taxonomy" id="7668"/>
    <lineage>
        <taxon>Eukaryota</taxon>
        <taxon>Metazoa</taxon>
        <taxon>Echinodermata</taxon>
        <taxon>Eleutherozoa</taxon>
        <taxon>Echinozoa</taxon>
        <taxon>Echinoidea</taxon>
        <taxon>Euechinoidea</taxon>
        <taxon>Echinacea</taxon>
        <taxon>Camarodonta</taxon>
        <taxon>Echinidea</taxon>
        <taxon>Strongylocentrotidae</taxon>
        <taxon>Strongylocentrotus</taxon>
    </lineage>
</organism>
<evidence type="ECO:0000313" key="2">
    <source>
        <dbReference type="EnsemblMetazoa" id="XP_030849687"/>
    </source>
</evidence>
<accession>A0A7M7PCJ2</accession>
<keyword evidence="3" id="KW-1185">Reference proteome</keyword>
<reference evidence="3" key="1">
    <citation type="submission" date="2015-02" db="EMBL/GenBank/DDBJ databases">
        <title>Genome sequencing for Strongylocentrotus purpuratus.</title>
        <authorList>
            <person name="Murali S."/>
            <person name="Liu Y."/>
            <person name="Vee V."/>
            <person name="English A."/>
            <person name="Wang M."/>
            <person name="Skinner E."/>
            <person name="Han Y."/>
            <person name="Muzny D.M."/>
            <person name="Worley K.C."/>
            <person name="Gibbs R.A."/>
        </authorList>
    </citation>
    <scope>NUCLEOTIDE SEQUENCE</scope>
</reference>
<dbReference type="Proteomes" id="UP000007110">
    <property type="component" value="Unassembled WGS sequence"/>
</dbReference>
<dbReference type="Pfam" id="PF13873">
    <property type="entry name" value="Myb_DNA-bind_5"/>
    <property type="match status" value="1"/>
</dbReference>